<comment type="caution">
    <text evidence="3">The sequence shown here is derived from an EMBL/GenBank/DDBJ whole genome shotgun (WGS) entry which is preliminary data.</text>
</comment>
<reference evidence="3" key="1">
    <citation type="journal article" date="2020" name="Cell">
        <title>Large-Scale Comparative Analyses of Tick Genomes Elucidate Their Genetic Diversity and Vector Capacities.</title>
        <authorList>
            <consortium name="Tick Genome and Microbiome Consortium (TIGMIC)"/>
            <person name="Jia N."/>
            <person name="Wang J."/>
            <person name="Shi W."/>
            <person name="Du L."/>
            <person name="Sun Y."/>
            <person name="Zhan W."/>
            <person name="Jiang J.F."/>
            <person name="Wang Q."/>
            <person name="Zhang B."/>
            <person name="Ji P."/>
            <person name="Bell-Sakyi L."/>
            <person name="Cui X.M."/>
            <person name="Yuan T.T."/>
            <person name="Jiang B.G."/>
            <person name="Yang W.F."/>
            <person name="Lam T.T."/>
            <person name="Chang Q.C."/>
            <person name="Ding S.J."/>
            <person name="Wang X.J."/>
            <person name="Zhu J.G."/>
            <person name="Ruan X.D."/>
            <person name="Zhao L."/>
            <person name="Wei J.T."/>
            <person name="Ye R.Z."/>
            <person name="Que T.C."/>
            <person name="Du C.H."/>
            <person name="Zhou Y.H."/>
            <person name="Cheng J.X."/>
            <person name="Dai P.F."/>
            <person name="Guo W.B."/>
            <person name="Han X.H."/>
            <person name="Huang E.J."/>
            <person name="Li L.F."/>
            <person name="Wei W."/>
            <person name="Gao Y.C."/>
            <person name="Liu J.Z."/>
            <person name="Shao H.Z."/>
            <person name="Wang X."/>
            <person name="Wang C.C."/>
            <person name="Yang T.C."/>
            <person name="Huo Q.B."/>
            <person name="Li W."/>
            <person name="Chen H.Y."/>
            <person name="Chen S.E."/>
            <person name="Zhou L.G."/>
            <person name="Ni X.B."/>
            <person name="Tian J.H."/>
            <person name="Sheng Y."/>
            <person name="Liu T."/>
            <person name="Pan Y.S."/>
            <person name="Xia L.Y."/>
            <person name="Li J."/>
            <person name="Zhao F."/>
            <person name="Cao W.C."/>
        </authorList>
    </citation>
    <scope>NUCLEOTIDE SEQUENCE</scope>
    <source>
        <strain evidence="3">Rmic-2018</strain>
    </source>
</reference>
<dbReference type="AlphaFoldDB" id="A0A9J6D415"/>
<evidence type="ECO:0000256" key="1">
    <source>
        <dbReference type="SAM" id="MobiDB-lite"/>
    </source>
</evidence>
<organism evidence="3 4">
    <name type="scientific">Rhipicephalus microplus</name>
    <name type="common">Cattle tick</name>
    <name type="synonym">Boophilus microplus</name>
    <dbReference type="NCBI Taxonomy" id="6941"/>
    <lineage>
        <taxon>Eukaryota</taxon>
        <taxon>Metazoa</taxon>
        <taxon>Ecdysozoa</taxon>
        <taxon>Arthropoda</taxon>
        <taxon>Chelicerata</taxon>
        <taxon>Arachnida</taxon>
        <taxon>Acari</taxon>
        <taxon>Parasitiformes</taxon>
        <taxon>Ixodida</taxon>
        <taxon>Ixodoidea</taxon>
        <taxon>Ixodidae</taxon>
        <taxon>Rhipicephalinae</taxon>
        <taxon>Rhipicephalus</taxon>
        <taxon>Boophilus</taxon>
    </lineage>
</organism>
<reference evidence="3" key="2">
    <citation type="submission" date="2021-09" db="EMBL/GenBank/DDBJ databases">
        <authorList>
            <person name="Jia N."/>
            <person name="Wang J."/>
            <person name="Shi W."/>
            <person name="Du L."/>
            <person name="Sun Y."/>
            <person name="Zhan W."/>
            <person name="Jiang J."/>
            <person name="Wang Q."/>
            <person name="Zhang B."/>
            <person name="Ji P."/>
            <person name="Sakyi L.B."/>
            <person name="Cui X."/>
            <person name="Yuan T."/>
            <person name="Jiang B."/>
            <person name="Yang W."/>
            <person name="Lam T.T.-Y."/>
            <person name="Chang Q."/>
            <person name="Ding S."/>
            <person name="Wang X."/>
            <person name="Zhu J."/>
            <person name="Ruan X."/>
            <person name="Zhao L."/>
            <person name="Wei J."/>
            <person name="Que T."/>
            <person name="Du C."/>
            <person name="Cheng J."/>
            <person name="Dai P."/>
            <person name="Han X."/>
            <person name="Huang E."/>
            <person name="Gao Y."/>
            <person name="Liu J."/>
            <person name="Shao H."/>
            <person name="Ye R."/>
            <person name="Li L."/>
            <person name="Wei W."/>
            <person name="Wang X."/>
            <person name="Wang C."/>
            <person name="Huo Q."/>
            <person name="Li W."/>
            <person name="Guo W."/>
            <person name="Chen H."/>
            <person name="Chen S."/>
            <person name="Zhou L."/>
            <person name="Zhou L."/>
            <person name="Ni X."/>
            <person name="Tian J."/>
            <person name="Zhou Y."/>
            <person name="Sheng Y."/>
            <person name="Liu T."/>
            <person name="Pan Y."/>
            <person name="Xia L."/>
            <person name="Li J."/>
            <person name="Zhao F."/>
            <person name="Cao W."/>
        </authorList>
    </citation>
    <scope>NUCLEOTIDE SEQUENCE</scope>
    <source>
        <strain evidence="3">Rmic-2018</strain>
        <tissue evidence="3">Larvae</tissue>
    </source>
</reference>
<dbReference type="InterPro" id="IPR016181">
    <property type="entry name" value="Acyl_CoA_acyltransferase"/>
</dbReference>
<evidence type="ECO:0000256" key="2">
    <source>
        <dbReference type="SAM" id="Phobius"/>
    </source>
</evidence>
<dbReference type="PANTHER" id="PTHR47237">
    <property type="entry name" value="SLL0310 PROTEIN"/>
    <property type="match status" value="1"/>
</dbReference>
<feature type="region of interest" description="Disordered" evidence="1">
    <location>
        <begin position="503"/>
        <end position="523"/>
    </location>
</feature>
<feature type="compositionally biased region" description="Basic and acidic residues" evidence="1">
    <location>
        <begin position="472"/>
        <end position="484"/>
    </location>
</feature>
<dbReference type="SUPFAM" id="SSF55729">
    <property type="entry name" value="Acyl-CoA N-acyltransferases (Nat)"/>
    <property type="match status" value="2"/>
</dbReference>
<sequence>MGALASGSQVILSATVPTSLDRATIKPSHQPSQPAHAGELYGGCSISILSESVAMVGFWCVRPELRHSTLPEQLLRAALRRAGERNVVLRSDGCTVRQLQHAELFPCVGRWLFHKVGPELPRLDALPAKVEGVRVMDFNPYTHTDPVGWYATDVLKIPMKEYLRATIKPSHQPSQPAHAGELYGGCSISILSESVAMVGFWCVRPELRHSTLPEQLLRAALRRAGERNVVLRSDGCTVRQLQHAELFPCVGRWLFHKVGPELPRLDALPAKVEGVRVMDFNPYTHTDPVGWYATDVLKIPMKEYLSALSKQPGIVFKVAVEGRAVCGLGTIERDVGGCAIVRHLTANSLRVAQLLVRTLIVEFPPATSAGVCMVASGKRFSNEAGPSGGSKPAFFYEPLGLQYVSTMLMAFTQREPHIDYKRVFALYAVCSLLVVVTTISGAIIRRLNVRLTSPHLDEVGPQRSILASHQGQDLREVTRRDSSRPRHRTASVTWTAYFAGSVPPEETRTSRQGSPVLPSGLFE</sequence>
<evidence type="ECO:0000313" key="4">
    <source>
        <dbReference type="Proteomes" id="UP000821866"/>
    </source>
</evidence>
<feature type="region of interest" description="Disordered" evidence="1">
    <location>
        <begin position="467"/>
        <end position="488"/>
    </location>
</feature>
<keyword evidence="2" id="KW-0812">Transmembrane</keyword>
<dbReference type="EMBL" id="JABSTU010000011">
    <property type="protein sequence ID" value="KAH8008809.1"/>
    <property type="molecule type" value="Genomic_DNA"/>
</dbReference>
<protein>
    <submittedName>
        <fullName evidence="3">Uncharacterized protein</fullName>
    </submittedName>
</protein>
<dbReference type="InterPro" id="IPR052729">
    <property type="entry name" value="Acyl/Acetyltrans_Enzymes"/>
</dbReference>
<keyword evidence="2" id="KW-1133">Transmembrane helix</keyword>
<dbReference type="PANTHER" id="PTHR47237:SF1">
    <property type="entry name" value="SLL0310 PROTEIN"/>
    <property type="match status" value="1"/>
</dbReference>
<dbReference type="Proteomes" id="UP000821866">
    <property type="component" value="Chromosome 9"/>
</dbReference>
<name>A0A9J6D415_RHIMP</name>
<accession>A0A9J6D415</accession>
<gene>
    <name evidence="3" type="ORF">HPB51_005856</name>
</gene>
<keyword evidence="2" id="KW-0472">Membrane</keyword>
<proteinExistence type="predicted"/>
<keyword evidence="4" id="KW-1185">Reference proteome</keyword>
<evidence type="ECO:0000313" key="3">
    <source>
        <dbReference type="EMBL" id="KAH8008809.1"/>
    </source>
</evidence>
<feature type="transmembrane region" description="Helical" evidence="2">
    <location>
        <begin position="424"/>
        <end position="444"/>
    </location>
</feature>